<dbReference type="Proteomes" id="UP000694720">
    <property type="component" value="Unplaced"/>
</dbReference>
<accession>A0A8D0QU06</accession>
<dbReference type="Ensembl" id="ENSSSCT00050064403.1">
    <property type="protein sequence ID" value="ENSSSCP00050027754.1"/>
    <property type="gene ID" value="ENSSSCG00050047272.1"/>
</dbReference>
<proteinExistence type="inferred from homology"/>
<dbReference type="Proteomes" id="UP000694727">
    <property type="component" value="Unplaced"/>
</dbReference>
<dbReference type="Ensembl" id="ENSSSCT00055040846.1">
    <property type="protein sequence ID" value="ENSSSCP00055032491.1"/>
    <property type="gene ID" value="ENSSSCG00055020811.1"/>
</dbReference>
<dbReference type="Ensembl" id="ENSSSCT00035109667.1">
    <property type="protein sequence ID" value="ENSSSCP00035047649.1"/>
    <property type="gene ID" value="ENSSSCG00035080138.1"/>
</dbReference>
<name>A0A8D0QU06_PIG</name>
<evidence type="ECO:0000313" key="3">
    <source>
        <dbReference type="Proteomes" id="UP000694727"/>
    </source>
</evidence>
<dbReference type="Ensembl" id="ENSSSCT00030065855.1">
    <property type="protein sequence ID" value="ENSSSCP00030030137.1"/>
    <property type="gene ID" value="ENSSSCG00030047199.1"/>
</dbReference>
<comment type="similarity">
    <text evidence="1">Belongs to the UPF0462 family.</text>
</comment>
<dbReference type="AlphaFoldDB" id="A0A8D0QU06"/>
<evidence type="ECO:0000256" key="1">
    <source>
        <dbReference type="ARBA" id="ARBA00038085"/>
    </source>
</evidence>
<dbReference type="Proteomes" id="UP000694570">
    <property type="component" value="Unplaced"/>
</dbReference>
<dbReference type="PANTHER" id="PTHR31475:SF3">
    <property type="entry name" value="UPF0462 PROTEIN C4ORF33"/>
    <property type="match status" value="1"/>
</dbReference>
<dbReference type="Ensembl" id="ENSSSCT00060037535.1">
    <property type="protein sequence ID" value="ENSSSCP00060015957.1"/>
    <property type="gene ID" value="ENSSSCG00060027738.1"/>
</dbReference>
<protein>
    <submittedName>
        <fullName evidence="2">Uncharacterized protein</fullName>
    </submittedName>
</protein>
<evidence type="ECO:0000313" key="2">
    <source>
        <dbReference type="Ensembl" id="ENSSSCP00025002775.1"/>
    </source>
</evidence>
<dbReference type="Ensembl" id="ENSSSCT00045041003.1">
    <property type="protein sequence ID" value="ENSSSCP00045028478.1"/>
    <property type="gene ID" value="ENSSSCG00045024033.1"/>
</dbReference>
<dbReference type="Proteomes" id="UP000694724">
    <property type="component" value="Unplaced"/>
</dbReference>
<reference evidence="2" key="1">
    <citation type="submission" date="2025-05" db="UniProtKB">
        <authorList>
            <consortium name="Ensembl"/>
        </authorList>
    </citation>
    <scope>IDENTIFICATION</scope>
</reference>
<dbReference type="Proteomes" id="UP000694728">
    <property type="component" value="Unplaced"/>
</dbReference>
<dbReference type="Proteomes" id="UP000694571">
    <property type="component" value="Unplaced"/>
</dbReference>
<dbReference type="Ensembl" id="ENSSSCT00040076054.1">
    <property type="protein sequence ID" value="ENSSSCP00040032675.1"/>
    <property type="gene ID" value="ENSSSCG00040056125.1"/>
</dbReference>
<dbReference type="Ensembl" id="ENSSSCT00065003391.1">
    <property type="protein sequence ID" value="ENSSSCP00065001218.1"/>
    <property type="gene ID" value="ENSSSCG00065002660.1"/>
</dbReference>
<dbReference type="Proteomes" id="UP000694722">
    <property type="component" value="Unplaced"/>
</dbReference>
<organism evidence="2 3">
    <name type="scientific">Sus scrofa</name>
    <name type="common">Pig</name>
    <dbReference type="NCBI Taxonomy" id="9823"/>
    <lineage>
        <taxon>Eukaryota</taxon>
        <taxon>Metazoa</taxon>
        <taxon>Chordata</taxon>
        <taxon>Craniata</taxon>
        <taxon>Vertebrata</taxon>
        <taxon>Euteleostomi</taxon>
        <taxon>Mammalia</taxon>
        <taxon>Eutheria</taxon>
        <taxon>Laurasiatheria</taxon>
        <taxon>Artiodactyla</taxon>
        <taxon>Suina</taxon>
        <taxon>Suidae</taxon>
        <taxon>Sus</taxon>
    </lineage>
</organism>
<sequence length="97" mass="11376">IFRQPVYCWLGCPVKHEPVFVRLNPSDRRVMMEVSALFFNDPPSPGIKSVSSWILVRFVSTDDITEQNLEVELCPHGQHWVFLFFTPWKKKRVGTRT</sequence>
<dbReference type="PANTHER" id="PTHR31475">
    <property type="entry name" value="UPF0462 PROTEIN"/>
    <property type="match status" value="1"/>
</dbReference>
<dbReference type="Ensembl" id="ENSSSCT00025006697.1">
    <property type="protein sequence ID" value="ENSSSCP00025002775.1"/>
    <property type="gene ID" value="ENSSSCG00025004950.1"/>
</dbReference>
<dbReference type="Proteomes" id="UP000694725">
    <property type="component" value="Unplaced"/>
</dbReference>
<dbReference type="Proteomes" id="UP000694723">
    <property type="component" value="Unplaced"/>
</dbReference>